<evidence type="ECO:0000256" key="1">
    <source>
        <dbReference type="ARBA" id="ARBA00004141"/>
    </source>
</evidence>
<keyword evidence="3 6" id="KW-1133">Transmembrane helix</keyword>
<feature type="transmembrane region" description="Helical" evidence="6">
    <location>
        <begin position="145"/>
        <end position="168"/>
    </location>
</feature>
<gene>
    <name evidence="8" type="ORF">OH76DRAFT_1448525</name>
</gene>
<dbReference type="GO" id="GO:0022857">
    <property type="term" value="F:transmembrane transporter activity"/>
    <property type="evidence" value="ECO:0007669"/>
    <property type="project" value="InterPro"/>
</dbReference>
<accession>A0A371CQ04</accession>
<dbReference type="SUPFAM" id="SSF103473">
    <property type="entry name" value="MFS general substrate transporter"/>
    <property type="match status" value="1"/>
</dbReference>
<feature type="transmembrane region" description="Helical" evidence="6">
    <location>
        <begin position="213"/>
        <end position="232"/>
    </location>
</feature>
<dbReference type="Pfam" id="PF07690">
    <property type="entry name" value="MFS_1"/>
    <property type="match status" value="1"/>
</dbReference>
<proteinExistence type="predicted"/>
<reference evidence="8 9" key="1">
    <citation type="journal article" date="2018" name="Biotechnol. Biofuels">
        <title>Integrative visual omics of the white-rot fungus Polyporus brumalis exposes the biotechnological potential of its oxidative enzymes for delignifying raw plant biomass.</title>
        <authorList>
            <person name="Miyauchi S."/>
            <person name="Rancon A."/>
            <person name="Drula E."/>
            <person name="Hage H."/>
            <person name="Chaduli D."/>
            <person name="Favel A."/>
            <person name="Grisel S."/>
            <person name="Henrissat B."/>
            <person name="Herpoel-Gimbert I."/>
            <person name="Ruiz-Duenas F.J."/>
            <person name="Chevret D."/>
            <person name="Hainaut M."/>
            <person name="Lin J."/>
            <person name="Wang M."/>
            <person name="Pangilinan J."/>
            <person name="Lipzen A."/>
            <person name="Lesage-Meessen L."/>
            <person name="Navarro D."/>
            <person name="Riley R."/>
            <person name="Grigoriev I.V."/>
            <person name="Zhou S."/>
            <person name="Raouche S."/>
            <person name="Rosso M.N."/>
        </authorList>
    </citation>
    <scope>NUCLEOTIDE SEQUENCE [LARGE SCALE GENOMIC DNA]</scope>
    <source>
        <strain evidence="8 9">BRFM 1820</strain>
    </source>
</reference>
<feature type="transmembrane region" description="Helical" evidence="6">
    <location>
        <begin position="444"/>
        <end position="463"/>
    </location>
</feature>
<evidence type="ECO:0000256" key="4">
    <source>
        <dbReference type="ARBA" id="ARBA00023136"/>
    </source>
</evidence>
<dbReference type="PROSITE" id="PS50850">
    <property type="entry name" value="MFS"/>
    <property type="match status" value="1"/>
</dbReference>
<keyword evidence="4 6" id="KW-0472">Membrane</keyword>
<dbReference type="PROSITE" id="PS00216">
    <property type="entry name" value="SUGAR_TRANSPORT_1"/>
    <property type="match status" value="1"/>
</dbReference>
<feature type="compositionally biased region" description="Basic and acidic residues" evidence="5">
    <location>
        <begin position="520"/>
        <end position="529"/>
    </location>
</feature>
<feature type="transmembrane region" description="Helical" evidence="6">
    <location>
        <begin position="350"/>
        <end position="368"/>
    </location>
</feature>
<evidence type="ECO:0000313" key="8">
    <source>
        <dbReference type="EMBL" id="RDX42369.1"/>
    </source>
</evidence>
<feature type="transmembrane region" description="Helical" evidence="6">
    <location>
        <begin position="56"/>
        <end position="75"/>
    </location>
</feature>
<evidence type="ECO:0000259" key="7">
    <source>
        <dbReference type="PROSITE" id="PS50850"/>
    </source>
</evidence>
<name>A0A371CQ04_9APHY</name>
<feature type="transmembrane region" description="Helical" evidence="6">
    <location>
        <begin position="87"/>
        <end position="105"/>
    </location>
</feature>
<feature type="transmembrane region" description="Helical" evidence="6">
    <location>
        <begin position="284"/>
        <end position="306"/>
    </location>
</feature>
<sequence length="552" mass="58970">MSSPPLPTSPEIKPKGSAFWLSFIAVVVANFLSALDMTAVSTAVPTMTNDLNGGDNFVWVGSAYGLASTAILPFSGRLADVFGRRPIMLISIVIFLIGSALAGAAQSMNWLIAARTVQGIGGGAIVNLGSIILGDLVTLAERGTYQGILILVWALAGAVGPTVAGSLAQDASWRWLFYLNLPLAGISFVLVAIFLRVRTPEGSIRDKLARVDWIGNLIIIAGTTLALLALTWGGIRFAWTSAHVLAPLIVGVVLILLFFVYEALVPREPTTPLDVLKSATALSGYIATFFHGIVTMSTMFYLPVYFQACMDTSPIRSSVNMLATTLICAPVSLFAGGVVKKRGRYRPVNYVGWVLMLIGFGLLTLFKADSSTGTWAGFQIITAAGIGIIWSATVFPILASIPVNRFAAALAFQNFLRTFAQTWGITISATILQNELKKRLPPAFIAEFPGGIEIAYAAIPLIPTLNEPLRTEVRVAFAASMSIVWKVMLGLAGGGMLTVFFLKEIPMHTATDNTYGLQEQEQKRSKTSSEDDLENDGGITPSVQAVGEDKAV</sequence>
<feature type="transmembrane region" description="Helical" evidence="6">
    <location>
        <begin position="380"/>
        <end position="403"/>
    </location>
</feature>
<protein>
    <submittedName>
        <fullName evidence="8">Iron permease</fullName>
    </submittedName>
</protein>
<dbReference type="Gene3D" id="1.20.1250.20">
    <property type="entry name" value="MFS general substrate transporter like domains"/>
    <property type="match status" value="2"/>
</dbReference>
<dbReference type="PANTHER" id="PTHR23501">
    <property type="entry name" value="MAJOR FACILITATOR SUPERFAMILY"/>
    <property type="match status" value="1"/>
</dbReference>
<evidence type="ECO:0000256" key="6">
    <source>
        <dbReference type="SAM" id="Phobius"/>
    </source>
</evidence>
<organism evidence="8 9">
    <name type="scientific">Lentinus brumalis</name>
    <dbReference type="NCBI Taxonomy" id="2498619"/>
    <lineage>
        <taxon>Eukaryota</taxon>
        <taxon>Fungi</taxon>
        <taxon>Dikarya</taxon>
        <taxon>Basidiomycota</taxon>
        <taxon>Agaricomycotina</taxon>
        <taxon>Agaricomycetes</taxon>
        <taxon>Polyporales</taxon>
        <taxon>Polyporaceae</taxon>
        <taxon>Lentinus</taxon>
    </lineage>
</organism>
<dbReference type="InterPro" id="IPR036259">
    <property type="entry name" value="MFS_trans_sf"/>
</dbReference>
<dbReference type="PANTHER" id="PTHR23501:SF102">
    <property type="entry name" value="DRUG TRANSPORTER, PUTATIVE (AFU_ORTHOLOGUE AFUA_3G08530)-RELATED"/>
    <property type="match status" value="1"/>
</dbReference>
<feature type="transmembrane region" description="Helical" evidence="6">
    <location>
        <begin position="175"/>
        <end position="193"/>
    </location>
</feature>
<dbReference type="EMBL" id="KZ857486">
    <property type="protein sequence ID" value="RDX42369.1"/>
    <property type="molecule type" value="Genomic_DNA"/>
</dbReference>
<dbReference type="STRING" id="139420.A0A371CQ04"/>
<comment type="subcellular location">
    <subcellularLocation>
        <location evidence="1">Membrane</location>
        <topology evidence="1">Multi-pass membrane protein</topology>
    </subcellularLocation>
</comment>
<keyword evidence="9" id="KW-1185">Reference proteome</keyword>
<dbReference type="CDD" id="cd17502">
    <property type="entry name" value="MFS_Azr1_MDR_like"/>
    <property type="match status" value="1"/>
</dbReference>
<dbReference type="InterPro" id="IPR011701">
    <property type="entry name" value="MFS"/>
</dbReference>
<feature type="region of interest" description="Disordered" evidence="5">
    <location>
        <begin position="513"/>
        <end position="552"/>
    </location>
</feature>
<dbReference type="Proteomes" id="UP000256964">
    <property type="component" value="Unassembled WGS sequence"/>
</dbReference>
<dbReference type="InterPro" id="IPR005829">
    <property type="entry name" value="Sugar_transporter_CS"/>
</dbReference>
<feature type="transmembrane region" description="Helical" evidence="6">
    <location>
        <begin position="20"/>
        <end position="44"/>
    </location>
</feature>
<feature type="transmembrane region" description="Helical" evidence="6">
    <location>
        <begin position="483"/>
        <end position="502"/>
    </location>
</feature>
<dbReference type="OrthoDB" id="3437016at2759"/>
<evidence type="ECO:0000256" key="5">
    <source>
        <dbReference type="SAM" id="MobiDB-lite"/>
    </source>
</evidence>
<dbReference type="InterPro" id="IPR020846">
    <property type="entry name" value="MFS_dom"/>
</dbReference>
<evidence type="ECO:0000256" key="3">
    <source>
        <dbReference type="ARBA" id="ARBA00022989"/>
    </source>
</evidence>
<evidence type="ECO:0000313" key="9">
    <source>
        <dbReference type="Proteomes" id="UP000256964"/>
    </source>
</evidence>
<dbReference type="GO" id="GO:0005886">
    <property type="term" value="C:plasma membrane"/>
    <property type="evidence" value="ECO:0007669"/>
    <property type="project" value="TreeGrafter"/>
</dbReference>
<keyword evidence="2 6" id="KW-0812">Transmembrane</keyword>
<feature type="domain" description="Major facilitator superfamily (MFS) profile" evidence="7">
    <location>
        <begin position="22"/>
        <end position="507"/>
    </location>
</feature>
<evidence type="ECO:0000256" key="2">
    <source>
        <dbReference type="ARBA" id="ARBA00022692"/>
    </source>
</evidence>
<feature type="transmembrane region" description="Helical" evidence="6">
    <location>
        <begin position="318"/>
        <end position="338"/>
    </location>
</feature>
<feature type="transmembrane region" description="Helical" evidence="6">
    <location>
        <begin position="244"/>
        <end position="264"/>
    </location>
</feature>
<dbReference type="AlphaFoldDB" id="A0A371CQ04"/>
<feature type="transmembrane region" description="Helical" evidence="6">
    <location>
        <begin position="112"/>
        <end position="133"/>
    </location>
</feature>